<protein>
    <submittedName>
        <fullName evidence="1">Thioredoxin H4-1</fullName>
    </submittedName>
</protein>
<proteinExistence type="predicted"/>
<dbReference type="Proteomes" id="UP001412067">
    <property type="component" value="Unassembled WGS sequence"/>
</dbReference>
<dbReference type="Gene3D" id="3.40.30.10">
    <property type="entry name" value="Glutaredoxin"/>
    <property type="match status" value="1"/>
</dbReference>
<organism evidence="1 2">
    <name type="scientific">Platanthera guangdongensis</name>
    <dbReference type="NCBI Taxonomy" id="2320717"/>
    <lineage>
        <taxon>Eukaryota</taxon>
        <taxon>Viridiplantae</taxon>
        <taxon>Streptophyta</taxon>
        <taxon>Embryophyta</taxon>
        <taxon>Tracheophyta</taxon>
        <taxon>Spermatophyta</taxon>
        <taxon>Magnoliopsida</taxon>
        <taxon>Liliopsida</taxon>
        <taxon>Asparagales</taxon>
        <taxon>Orchidaceae</taxon>
        <taxon>Orchidoideae</taxon>
        <taxon>Orchideae</taxon>
        <taxon>Orchidinae</taxon>
        <taxon>Platanthera</taxon>
    </lineage>
</organism>
<gene>
    <name evidence="1" type="ORF">KSP40_PGU022717</name>
</gene>
<sequence>MSSLLSPGINSHDWGFVREFLRRIYVHARINVVINVIVRWRRCRVPEALVVGTNEKFVDEWATARHFRTALRPSIILLGRTLRKVPSNLFLVDLSSSLDIHATPTFFFLQDGQQIDKLVGANKPELEKKIAALAESTQPSTEHDRKDVSWSIMLSGYA</sequence>
<accession>A0ABR2LW30</accession>
<evidence type="ECO:0000313" key="1">
    <source>
        <dbReference type="EMBL" id="KAK8953048.1"/>
    </source>
</evidence>
<evidence type="ECO:0000313" key="2">
    <source>
        <dbReference type="Proteomes" id="UP001412067"/>
    </source>
</evidence>
<dbReference type="EMBL" id="JBBWWR010000014">
    <property type="protein sequence ID" value="KAK8953048.1"/>
    <property type="molecule type" value="Genomic_DNA"/>
</dbReference>
<comment type="caution">
    <text evidence="1">The sequence shown here is derived from an EMBL/GenBank/DDBJ whole genome shotgun (WGS) entry which is preliminary data.</text>
</comment>
<dbReference type="InterPro" id="IPR036249">
    <property type="entry name" value="Thioredoxin-like_sf"/>
</dbReference>
<dbReference type="CDD" id="cd02947">
    <property type="entry name" value="TRX_family"/>
    <property type="match status" value="1"/>
</dbReference>
<dbReference type="SUPFAM" id="SSF52833">
    <property type="entry name" value="Thioredoxin-like"/>
    <property type="match status" value="1"/>
</dbReference>
<name>A0ABR2LW30_9ASPA</name>
<keyword evidence="2" id="KW-1185">Reference proteome</keyword>
<reference evidence="1 2" key="1">
    <citation type="journal article" date="2022" name="Nat. Plants">
        <title>Genomes of leafy and leafless Platanthera orchids illuminate the evolution of mycoheterotrophy.</title>
        <authorList>
            <person name="Li M.H."/>
            <person name="Liu K.W."/>
            <person name="Li Z."/>
            <person name="Lu H.C."/>
            <person name="Ye Q.L."/>
            <person name="Zhang D."/>
            <person name="Wang J.Y."/>
            <person name="Li Y.F."/>
            <person name="Zhong Z.M."/>
            <person name="Liu X."/>
            <person name="Yu X."/>
            <person name="Liu D.K."/>
            <person name="Tu X.D."/>
            <person name="Liu B."/>
            <person name="Hao Y."/>
            <person name="Liao X.Y."/>
            <person name="Jiang Y.T."/>
            <person name="Sun W.H."/>
            <person name="Chen J."/>
            <person name="Chen Y.Q."/>
            <person name="Ai Y."/>
            <person name="Zhai J.W."/>
            <person name="Wu S.S."/>
            <person name="Zhou Z."/>
            <person name="Hsiao Y.Y."/>
            <person name="Wu W.L."/>
            <person name="Chen Y.Y."/>
            <person name="Lin Y.F."/>
            <person name="Hsu J.L."/>
            <person name="Li C.Y."/>
            <person name="Wang Z.W."/>
            <person name="Zhao X."/>
            <person name="Zhong W.Y."/>
            <person name="Ma X.K."/>
            <person name="Ma L."/>
            <person name="Huang J."/>
            <person name="Chen G.Z."/>
            <person name="Huang M.Z."/>
            <person name="Huang L."/>
            <person name="Peng D.H."/>
            <person name="Luo Y.B."/>
            <person name="Zou S.Q."/>
            <person name="Chen S.P."/>
            <person name="Lan S."/>
            <person name="Tsai W.C."/>
            <person name="Van de Peer Y."/>
            <person name="Liu Z.J."/>
        </authorList>
    </citation>
    <scope>NUCLEOTIDE SEQUENCE [LARGE SCALE GENOMIC DNA]</scope>
    <source>
        <strain evidence="1">Lor288</strain>
    </source>
</reference>